<dbReference type="AlphaFoldDB" id="A0A2I6S7D4"/>
<dbReference type="InterPro" id="IPR055172">
    <property type="entry name" value="HTH_RsaL-like"/>
</dbReference>
<dbReference type="InterPro" id="IPR001387">
    <property type="entry name" value="Cro/C1-type_HTH"/>
</dbReference>
<dbReference type="Proteomes" id="UP000242205">
    <property type="component" value="Chromosome"/>
</dbReference>
<dbReference type="Gene3D" id="1.10.260.40">
    <property type="entry name" value="lambda repressor-like DNA-binding domains"/>
    <property type="match status" value="1"/>
</dbReference>
<organism evidence="2 3">
    <name type="scientific">Pseudazoarcus pumilus</name>
    <dbReference type="NCBI Taxonomy" id="2067960"/>
    <lineage>
        <taxon>Bacteria</taxon>
        <taxon>Pseudomonadati</taxon>
        <taxon>Pseudomonadota</taxon>
        <taxon>Betaproteobacteria</taxon>
        <taxon>Rhodocyclales</taxon>
        <taxon>Zoogloeaceae</taxon>
        <taxon>Pseudazoarcus</taxon>
    </lineage>
</organism>
<dbReference type="PROSITE" id="PS50943">
    <property type="entry name" value="HTH_CROC1"/>
    <property type="match status" value="1"/>
</dbReference>
<accession>A0A2I6S7D4</accession>
<dbReference type="CDD" id="cd00093">
    <property type="entry name" value="HTH_XRE"/>
    <property type="match status" value="1"/>
</dbReference>
<sequence length="100" mass="11699">MKTTDKIDVREIRRKLGMNQSQFWSKIGVTQSGGSRYESGRNIPRPVQALLRLVHIEQIDISKIRKEDVEVAEYLKSSDPETFKNLKKEARARRKEKNSR</sequence>
<dbReference type="SUPFAM" id="SSF47413">
    <property type="entry name" value="lambda repressor-like DNA-binding domains"/>
    <property type="match status" value="1"/>
</dbReference>
<dbReference type="KEGG" id="atw:C0099_09620"/>
<gene>
    <name evidence="2" type="ORF">C0099_09620</name>
</gene>
<protein>
    <submittedName>
        <fullName evidence="2">Transcriptional regulator</fullName>
    </submittedName>
</protein>
<dbReference type="EMBL" id="CP025682">
    <property type="protein sequence ID" value="AUN95165.1"/>
    <property type="molecule type" value="Genomic_DNA"/>
</dbReference>
<proteinExistence type="predicted"/>
<evidence type="ECO:0000313" key="3">
    <source>
        <dbReference type="Proteomes" id="UP000242205"/>
    </source>
</evidence>
<dbReference type="GO" id="GO:0003677">
    <property type="term" value="F:DNA binding"/>
    <property type="evidence" value="ECO:0007669"/>
    <property type="project" value="InterPro"/>
</dbReference>
<dbReference type="OrthoDB" id="3173404at2"/>
<dbReference type="Pfam" id="PF22495">
    <property type="entry name" value="HTH_92"/>
    <property type="match status" value="1"/>
</dbReference>
<evidence type="ECO:0000313" key="2">
    <source>
        <dbReference type="EMBL" id="AUN95165.1"/>
    </source>
</evidence>
<dbReference type="RefSeq" id="WP_102247231.1">
    <property type="nucleotide sequence ID" value="NZ_CP025682.1"/>
</dbReference>
<feature type="domain" description="HTH cro/C1-type" evidence="1">
    <location>
        <begin position="9"/>
        <end position="64"/>
    </location>
</feature>
<dbReference type="InterPro" id="IPR010982">
    <property type="entry name" value="Lambda_DNA-bd_dom_sf"/>
</dbReference>
<keyword evidence="3" id="KW-1185">Reference proteome</keyword>
<name>A0A2I6S7D4_9RHOO</name>
<evidence type="ECO:0000259" key="1">
    <source>
        <dbReference type="PROSITE" id="PS50943"/>
    </source>
</evidence>
<reference evidence="2 3" key="1">
    <citation type="submission" date="2018-01" db="EMBL/GenBank/DDBJ databases">
        <authorList>
            <person name="Fu G.-Y."/>
        </authorList>
    </citation>
    <scope>NUCLEOTIDE SEQUENCE [LARGE SCALE GENOMIC DNA]</scope>
    <source>
        <strain evidence="2 3">SY39</strain>
    </source>
</reference>